<dbReference type="RefSeq" id="WP_130936102.1">
    <property type="nucleotide sequence ID" value="NZ_BMEE01000001.1"/>
</dbReference>
<feature type="domain" description="DUF7737" evidence="3">
    <location>
        <begin position="1572"/>
        <end position="1672"/>
    </location>
</feature>
<dbReference type="InterPro" id="IPR025406">
    <property type="entry name" value="DUF4132"/>
</dbReference>
<reference evidence="4 5" key="1">
    <citation type="journal article" date="2015" name="Int. J. Syst. Evol. Microbiol.">
        <title>Hyunsoonleella pacifica sp. nov., isolated from seawater of South Pacific Gyre.</title>
        <authorList>
            <person name="Gao X."/>
            <person name="Zhang Z."/>
            <person name="Dai X."/>
            <person name="Zhang X.H."/>
        </authorList>
    </citation>
    <scope>NUCLEOTIDE SEQUENCE [LARGE SCALE GENOMIC DNA]</scope>
    <source>
        <strain evidence="4 5">SW033</strain>
    </source>
</reference>
<evidence type="ECO:0000259" key="2">
    <source>
        <dbReference type="Pfam" id="PF18991"/>
    </source>
</evidence>
<sequence>MIKLESAQAFIESKKTSKLTRNHLDGFSKKYNVLGLLITQLSKNTRQSYYSNNLNITPYKDYFGSDIITNPWKSKEGVKLAKLLFGNYQAEYISDIWDLILKSPYQSDYTRRSFRCKSTDDYTVNRIRFLQNLYQSGNLGYSGLNILELVQYDVYDEYYYKNHSYVFAAALNDEKASVAIHNLIKDIFLGEDEIGGVTRGLVKGLLLTDNPENWKLVEDLLLAAQRQEGLRQTILEALDETSIGALQHFIKVILEHNLIRFSSVVRAVDTWFGFGWEAPKKATIKRVLELSLSFFENPILTKNALTSKDNLEVYVALWFLGLEDVDNANLKAIDLINTDSKEKKILACMFISQTGRTNHKVLDWINSNFGNDLEIDFWVLQTIPINSKLNDDLFNKIKHYGEELPSKGKIIKGQVFSWTAYTIKPNYFFEYLVDHANKDQYQLLAKNLSTITSDERSNFIRKLFPDHYSWSYYNANQKKNPKINLKAAPWKRDVIHQAIKDRNTSVMATGISLFESIDLNDDDIFVLEDLLQRKNKDLRENIIKLILKQKENRVEAITSNLIASPKVDQRLAALEIMTVLHDSNRMVAFVDTQINLYTERPKLSKNEQVYIDKFSKTTQDYSFENGFGAIDYTNLEPLITPKIIFGKDKSLLSNIMSKLTPKTNFLFNNLIDTEKTVNAVNTLIRLFEKHQNYEYEAHYQNGAKETVLLSNSINYTEKKAYHLEDAKTQLQFLPMADVWIDWYENSKLNDFELLVAIYYCDNFPYLFKSENYVHFVKQYLPNLKGLRLVKTNRWDSINKKVARLLDFIFKAYADFPTILQFKIDLLEDAIARIPEDLKRKTSKEQWNNKVTHWTDIIEYQTLDLNTLGTELHQISNNTKLLKRYWDLKMYLFAAKLTYPKVPTNISDIAKTNVTILQPNYPPEWITVALYKANTISVDNFKYQLLVNTGLLNIIEKTRYYRRNDVNIDGIPNDIAYDLKKNMISVELERGDLATEATHYMNHFGSVEGTTYLFELLTRLGKDTFHRGYSWYNFDSKKEVFSNLIKKSIPKETETYTDFLTLAKTSKITKKRWIETAIYAPQWANWIGKFLNIEKLEDAVWWFHAHTSDYMNAEKETLISRYSNVEKADFAKGVIDLDWFNEVYPKFGKQNWKVLHDAAKYISDGNGHRLVKLYSSVILGEIKIRETLAKIKDKRDKDYVKAFGLIPLSKVNRKKDLLSRYTILQEFLRESKQFGAQRQESEKNAVEIALDNLARNAGYDDSIRFSWAMEGEATQNIMKQALVEIDNVVVELFVNAQGKADIRVHKDGKSQKSIPTKYRKDKQIKALQKNKTYLRKQYSRTRISLENAMLREEVFSKEELKNIQIHPVVKAMLNKLVLYNKTQNRFGFYKEGSLEDSEGKVSSITEDDVVIIAHPSHLYENVVWDLYQKYAFDTKLVQPFKQIFRELYVITKDEIESNLQSERYQGHQIQPQKTVALLRSRGWTVNHEEGLQKVYHKKGFIASIYAMADWFSPADIEAPTLEHVAFHSRNNYKPIPLTEIDSVTFSEVMRDLDLVVSVADVGGVDPEASHSTMQMRGALARETARLFKTDNVTVKERHILIKGTLADYSIHLGSGIVSKTGLQLSIIPVHSQHRGRLFLPFIDDDPKTAEIISKMKLLSEDNKIKDPTILAQIQRY</sequence>
<accession>A0A4Q9FUA5</accession>
<feature type="domain" description="DUF5724" evidence="2">
    <location>
        <begin position="41"/>
        <end position="1268"/>
    </location>
</feature>
<protein>
    <submittedName>
        <fullName evidence="4">DUF4132 domain-containing protein</fullName>
    </submittedName>
</protein>
<comment type="caution">
    <text evidence="4">The sequence shown here is derived from an EMBL/GenBank/DDBJ whole genome shotgun (WGS) entry which is preliminary data.</text>
</comment>
<dbReference type="Pfam" id="PF18991">
    <property type="entry name" value="DUF5724"/>
    <property type="match status" value="1"/>
</dbReference>
<dbReference type="InterPro" id="IPR056639">
    <property type="entry name" value="DUF7737"/>
</dbReference>
<keyword evidence="5" id="KW-1185">Reference proteome</keyword>
<organism evidence="4 5">
    <name type="scientific">Hyunsoonleella pacifica</name>
    <dbReference type="NCBI Taxonomy" id="1080224"/>
    <lineage>
        <taxon>Bacteria</taxon>
        <taxon>Pseudomonadati</taxon>
        <taxon>Bacteroidota</taxon>
        <taxon>Flavobacteriia</taxon>
        <taxon>Flavobacteriales</taxon>
        <taxon>Flavobacteriaceae</taxon>
    </lineage>
</organism>
<gene>
    <name evidence="4" type="ORF">EYD46_05735</name>
</gene>
<dbReference type="Pfam" id="PF13569">
    <property type="entry name" value="DUF4132"/>
    <property type="match status" value="1"/>
</dbReference>
<dbReference type="OrthoDB" id="9763697at2"/>
<dbReference type="EMBL" id="SIRS01000002">
    <property type="protein sequence ID" value="TBN17812.1"/>
    <property type="molecule type" value="Genomic_DNA"/>
</dbReference>
<evidence type="ECO:0000313" key="4">
    <source>
        <dbReference type="EMBL" id="TBN17812.1"/>
    </source>
</evidence>
<name>A0A4Q9FUA5_9FLAO</name>
<evidence type="ECO:0000259" key="3">
    <source>
        <dbReference type="Pfam" id="PF24879"/>
    </source>
</evidence>
<feature type="domain" description="DUF4132" evidence="1">
    <location>
        <begin position="1307"/>
        <end position="1482"/>
    </location>
</feature>
<dbReference type="InterPro" id="IPR043782">
    <property type="entry name" value="DUF5724"/>
</dbReference>
<proteinExistence type="predicted"/>
<evidence type="ECO:0000313" key="5">
    <source>
        <dbReference type="Proteomes" id="UP000292372"/>
    </source>
</evidence>
<dbReference type="Proteomes" id="UP000292372">
    <property type="component" value="Unassembled WGS sequence"/>
</dbReference>
<evidence type="ECO:0000259" key="1">
    <source>
        <dbReference type="Pfam" id="PF13569"/>
    </source>
</evidence>
<dbReference type="Pfam" id="PF24879">
    <property type="entry name" value="DUF7737"/>
    <property type="match status" value="1"/>
</dbReference>